<evidence type="ECO:0000256" key="1">
    <source>
        <dbReference type="ARBA" id="ARBA00004585"/>
    </source>
</evidence>
<feature type="non-terminal residue" evidence="6">
    <location>
        <position position="1"/>
    </location>
</feature>
<dbReference type="GO" id="GO:0042802">
    <property type="term" value="F:identical protein binding"/>
    <property type="evidence" value="ECO:0007669"/>
    <property type="project" value="UniProtKB-ARBA"/>
</dbReference>
<dbReference type="RefSeq" id="XP_005850692.1">
    <property type="nucleotide sequence ID" value="XM_005850630.1"/>
</dbReference>
<comment type="similarity">
    <text evidence="2">Belongs to the peroxin-11 family.</text>
</comment>
<dbReference type="EMBL" id="GL433837">
    <property type="protein sequence ID" value="EFN58590.1"/>
    <property type="molecule type" value="Genomic_DNA"/>
</dbReference>
<dbReference type="PANTHER" id="PTHR12652:SF50">
    <property type="entry name" value="PEROXIN 11"/>
    <property type="match status" value="1"/>
</dbReference>
<evidence type="ECO:0000256" key="2">
    <source>
        <dbReference type="ARBA" id="ARBA00008194"/>
    </source>
</evidence>
<organism evidence="7">
    <name type="scientific">Chlorella variabilis</name>
    <name type="common">Green alga</name>
    <dbReference type="NCBI Taxonomy" id="554065"/>
    <lineage>
        <taxon>Eukaryota</taxon>
        <taxon>Viridiplantae</taxon>
        <taxon>Chlorophyta</taxon>
        <taxon>core chlorophytes</taxon>
        <taxon>Trebouxiophyceae</taxon>
        <taxon>Chlorellales</taxon>
        <taxon>Chlorellaceae</taxon>
        <taxon>Chlorella clade</taxon>
        <taxon>Chlorella</taxon>
    </lineage>
</organism>
<dbReference type="GO" id="GO:0044375">
    <property type="term" value="P:regulation of peroxisome size"/>
    <property type="evidence" value="ECO:0007669"/>
    <property type="project" value="UniProtKB-ARBA"/>
</dbReference>
<proteinExistence type="inferred from homology"/>
<dbReference type="Proteomes" id="UP000008141">
    <property type="component" value="Unassembled WGS sequence"/>
</dbReference>
<dbReference type="PANTHER" id="PTHR12652">
    <property type="entry name" value="PEROXISOMAL BIOGENESIS FACTOR 11"/>
    <property type="match status" value="1"/>
</dbReference>
<evidence type="ECO:0000256" key="5">
    <source>
        <dbReference type="ARBA" id="ARBA00023140"/>
    </source>
</evidence>
<keyword evidence="3" id="KW-0962">Peroxisome biogenesis</keyword>
<dbReference type="eggNOG" id="KOG4186">
    <property type="taxonomic scope" value="Eukaryota"/>
</dbReference>
<dbReference type="InterPro" id="IPR008733">
    <property type="entry name" value="PEX11"/>
</dbReference>
<reference evidence="6 7" key="1">
    <citation type="journal article" date="2010" name="Plant Cell">
        <title>The Chlorella variabilis NC64A genome reveals adaptation to photosymbiosis, coevolution with viruses, and cryptic sex.</title>
        <authorList>
            <person name="Blanc G."/>
            <person name="Duncan G."/>
            <person name="Agarkova I."/>
            <person name="Borodovsky M."/>
            <person name="Gurnon J."/>
            <person name="Kuo A."/>
            <person name="Lindquist E."/>
            <person name="Lucas S."/>
            <person name="Pangilinan J."/>
            <person name="Polle J."/>
            <person name="Salamov A."/>
            <person name="Terry A."/>
            <person name="Yamada T."/>
            <person name="Dunigan D.D."/>
            <person name="Grigoriev I.V."/>
            <person name="Claverie J.M."/>
            <person name="Van Etten J.L."/>
        </authorList>
    </citation>
    <scope>NUCLEOTIDE SEQUENCE [LARGE SCALE GENOMIC DNA]</scope>
    <source>
        <strain evidence="6 7">NC64A</strain>
    </source>
</reference>
<evidence type="ECO:0000256" key="3">
    <source>
        <dbReference type="ARBA" id="ARBA00022593"/>
    </source>
</evidence>
<name>E1Z658_CHLVA</name>
<gene>
    <name evidence="6" type="ORF">CHLNCDRAFT_19855</name>
</gene>
<comment type="subcellular location">
    <subcellularLocation>
        <location evidence="1">Peroxisome membrane</location>
        <topology evidence="1">Multi-pass membrane protein</topology>
    </subcellularLocation>
</comment>
<sequence length="241" mass="25870">LQLLSQFLDKSDGRDKLLAAVQYAAMFVAAGQPGDVKKIQASVATARKVFRIMRALNPILQSPGLGSKPLWVEALIKLKPLLMSIYFGADHVVWAQQAGLMSNKSLTDRAQKTSLYGWFGGSLCTIVLELYELAGGRGGRVWRPGGRVCSCCCTGMCGCGRPWWSRAVKAVVSTSAPALCPAPQAALAMGLLELRPWKPRTVGALGVIASIMNCYMLYPSLPAPLFSGWGRRRAAAALKTA</sequence>
<dbReference type="GO" id="GO:0005778">
    <property type="term" value="C:peroxisomal membrane"/>
    <property type="evidence" value="ECO:0007669"/>
    <property type="project" value="UniProtKB-SubCell"/>
</dbReference>
<evidence type="ECO:0000256" key="4">
    <source>
        <dbReference type="ARBA" id="ARBA00023136"/>
    </source>
</evidence>
<dbReference type="AlphaFoldDB" id="E1Z658"/>
<evidence type="ECO:0000313" key="7">
    <source>
        <dbReference type="Proteomes" id="UP000008141"/>
    </source>
</evidence>
<evidence type="ECO:0000313" key="6">
    <source>
        <dbReference type="EMBL" id="EFN58590.1"/>
    </source>
</evidence>
<dbReference type="OrthoDB" id="411017at2759"/>
<keyword evidence="4" id="KW-0472">Membrane</keyword>
<dbReference type="GeneID" id="17358288"/>
<accession>E1Z658</accession>
<keyword evidence="5" id="KW-0576">Peroxisome</keyword>
<dbReference type="FunCoup" id="E1Z658">
    <property type="interactions" value="547"/>
</dbReference>
<dbReference type="OMA" id="IASIMNC"/>
<protein>
    <submittedName>
        <fullName evidence="6">Uncharacterized protein</fullName>
    </submittedName>
</protein>
<dbReference type="GO" id="GO:0016559">
    <property type="term" value="P:peroxisome fission"/>
    <property type="evidence" value="ECO:0007669"/>
    <property type="project" value="InterPro"/>
</dbReference>
<dbReference type="InParanoid" id="E1Z658"/>
<dbReference type="KEGG" id="cvr:CHLNCDRAFT_19855"/>
<dbReference type="STRING" id="554065.E1Z658"/>
<dbReference type="Pfam" id="PF05648">
    <property type="entry name" value="PEX11"/>
    <property type="match status" value="1"/>
</dbReference>
<keyword evidence="7" id="KW-1185">Reference proteome</keyword>